<dbReference type="AlphaFoldDB" id="A0A2P2QII7"/>
<protein>
    <submittedName>
        <fullName evidence="1">Uncharacterized protein</fullName>
    </submittedName>
</protein>
<accession>A0A2P2QII7</accession>
<dbReference type="EMBL" id="GGEC01086334">
    <property type="protein sequence ID" value="MBX66818.1"/>
    <property type="molecule type" value="Transcribed_RNA"/>
</dbReference>
<reference evidence="1" key="1">
    <citation type="submission" date="2018-02" db="EMBL/GenBank/DDBJ databases">
        <title>Rhizophora mucronata_Transcriptome.</title>
        <authorList>
            <person name="Meera S.P."/>
            <person name="Sreeshan A."/>
            <person name="Augustine A."/>
        </authorList>
    </citation>
    <scope>NUCLEOTIDE SEQUENCE</scope>
    <source>
        <tissue evidence="1">Leaf</tissue>
    </source>
</reference>
<organism evidence="1">
    <name type="scientific">Rhizophora mucronata</name>
    <name type="common">Asiatic mangrove</name>
    <dbReference type="NCBI Taxonomy" id="61149"/>
    <lineage>
        <taxon>Eukaryota</taxon>
        <taxon>Viridiplantae</taxon>
        <taxon>Streptophyta</taxon>
        <taxon>Embryophyta</taxon>
        <taxon>Tracheophyta</taxon>
        <taxon>Spermatophyta</taxon>
        <taxon>Magnoliopsida</taxon>
        <taxon>eudicotyledons</taxon>
        <taxon>Gunneridae</taxon>
        <taxon>Pentapetalae</taxon>
        <taxon>rosids</taxon>
        <taxon>fabids</taxon>
        <taxon>Malpighiales</taxon>
        <taxon>Rhizophoraceae</taxon>
        <taxon>Rhizophora</taxon>
    </lineage>
</organism>
<proteinExistence type="predicted"/>
<sequence length="18" mass="2227">MVERCLRRKENIKMVSFS</sequence>
<name>A0A2P2QII7_RHIMU</name>
<evidence type="ECO:0000313" key="1">
    <source>
        <dbReference type="EMBL" id="MBX66818.1"/>
    </source>
</evidence>